<keyword evidence="5" id="KW-1185">Reference proteome</keyword>
<sequence>MKASPSEQGELLRLQTIDTRIAQIDRQLANLPQNAALAALSARSDDVRRRLVAATGDLDDSRTELGRLESDVAMVEARVARDTARLQGTSSMKDIQGLEAELASLAKRRSDLEDIELTVMERVEEKEAVVSAIEAERAEIVDETSATEQVRERAREASAANRAEAERDRAAIAEGVGAELTALYDKRRALGGGVGAAEMRARTCTGCTMTITGADLEAVRKAADDDVIFCPDCGRILLRTEESGI</sequence>
<feature type="domain" description="C4-type zinc ribbon" evidence="2">
    <location>
        <begin position="203"/>
        <end position="237"/>
    </location>
</feature>
<feature type="coiled-coil region" evidence="1">
    <location>
        <begin position="58"/>
        <end position="143"/>
    </location>
</feature>
<dbReference type="InterPro" id="IPR056003">
    <property type="entry name" value="CT398_CC_hairpin"/>
</dbReference>
<comment type="caution">
    <text evidence="4">The sequence shown here is derived from an EMBL/GenBank/DDBJ whole genome shotgun (WGS) entry which is preliminary data.</text>
</comment>
<proteinExistence type="predicted"/>
<dbReference type="InterPro" id="IPR003743">
    <property type="entry name" value="Zf-RING_7"/>
</dbReference>
<evidence type="ECO:0000313" key="4">
    <source>
        <dbReference type="EMBL" id="THG35130.1"/>
    </source>
</evidence>
<gene>
    <name evidence="4" type="ORF">E6C70_03415</name>
</gene>
<dbReference type="PANTHER" id="PTHR39082">
    <property type="entry name" value="PHOSPHOLIPASE C-BETA-2-RELATED"/>
    <property type="match status" value="1"/>
</dbReference>
<protein>
    <submittedName>
        <fullName evidence="4">Uncharacterized protein</fullName>
    </submittedName>
</protein>
<keyword evidence="1" id="KW-0175">Coiled coil</keyword>
<feature type="domain" description="CT398-like coiled coil hairpin" evidence="3">
    <location>
        <begin position="14"/>
        <end position="190"/>
    </location>
</feature>
<accession>A0A4S4FW18</accession>
<dbReference type="RefSeq" id="WP_136422223.1">
    <property type="nucleotide sequence ID" value="NZ_SSSN01000003.1"/>
</dbReference>
<dbReference type="Pfam" id="PF02591">
    <property type="entry name" value="Zn_ribbon_9"/>
    <property type="match status" value="1"/>
</dbReference>
<evidence type="ECO:0000313" key="5">
    <source>
        <dbReference type="Proteomes" id="UP000307380"/>
    </source>
</evidence>
<organism evidence="4 5">
    <name type="scientific">Orlajensenia flava</name>
    <dbReference type="NCBI Taxonomy" id="2565934"/>
    <lineage>
        <taxon>Bacteria</taxon>
        <taxon>Bacillati</taxon>
        <taxon>Actinomycetota</taxon>
        <taxon>Actinomycetes</taxon>
        <taxon>Micrococcales</taxon>
        <taxon>Microbacteriaceae</taxon>
        <taxon>Orlajensenia</taxon>
    </lineage>
</organism>
<evidence type="ECO:0000259" key="3">
    <source>
        <dbReference type="Pfam" id="PF24481"/>
    </source>
</evidence>
<dbReference type="Gene3D" id="1.10.287.1490">
    <property type="match status" value="1"/>
</dbReference>
<dbReference type="Proteomes" id="UP000307380">
    <property type="component" value="Unassembled WGS sequence"/>
</dbReference>
<dbReference type="Pfam" id="PF24481">
    <property type="entry name" value="CT398_CC"/>
    <property type="match status" value="1"/>
</dbReference>
<dbReference type="PANTHER" id="PTHR39082:SF1">
    <property type="entry name" value="SCAVENGER RECEPTOR CLASS A MEMBER 3"/>
    <property type="match status" value="1"/>
</dbReference>
<dbReference type="EMBL" id="SSSN01000003">
    <property type="protein sequence ID" value="THG35130.1"/>
    <property type="molecule type" value="Genomic_DNA"/>
</dbReference>
<evidence type="ECO:0000256" key="1">
    <source>
        <dbReference type="SAM" id="Coils"/>
    </source>
</evidence>
<name>A0A4S4FW18_9MICO</name>
<dbReference type="OrthoDB" id="9784388at2"/>
<evidence type="ECO:0000259" key="2">
    <source>
        <dbReference type="Pfam" id="PF02591"/>
    </source>
</evidence>
<dbReference type="AlphaFoldDB" id="A0A4S4FW18"/>
<reference evidence="4 5" key="1">
    <citation type="submission" date="2019-04" db="EMBL/GenBank/DDBJ databases">
        <authorList>
            <person name="Jiang L."/>
        </authorList>
    </citation>
    <scope>NUCLEOTIDE SEQUENCE [LARGE SCALE GENOMIC DNA]</scope>
    <source>
        <strain evidence="4 5">YIM 131861</strain>
    </source>
</reference>
<dbReference type="InterPro" id="IPR052376">
    <property type="entry name" value="Oxidative_Scav/Glycosyltrans"/>
</dbReference>